<reference evidence="1 2" key="1">
    <citation type="submission" date="2018-06" db="EMBL/GenBank/DDBJ databases">
        <title>Genomic Encyclopedia of Type Strains, Phase IV (KMG-IV): sequencing the most valuable type-strain genomes for metagenomic binning, comparative biology and taxonomic classification.</title>
        <authorList>
            <person name="Goeker M."/>
        </authorList>
    </citation>
    <scope>NUCLEOTIDE SEQUENCE [LARGE SCALE GENOMIC DNA]</scope>
    <source>
        <strain evidence="1 2">DSM 25532</strain>
    </source>
</reference>
<proteinExistence type="predicted"/>
<dbReference type="EMBL" id="QNRR01000015">
    <property type="protein sequence ID" value="RBP36990.1"/>
    <property type="molecule type" value="Genomic_DNA"/>
</dbReference>
<evidence type="ECO:0000313" key="1">
    <source>
        <dbReference type="EMBL" id="RBP36990.1"/>
    </source>
</evidence>
<accession>A0A366H7M5</accession>
<gene>
    <name evidence="1" type="ORF">DES53_115131</name>
</gene>
<evidence type="ECO:0000313" key="2">
    <source>
        <dbReference type="Proteomes" id="UP000253426"/>
    </source>
</evidence>
<comment type="caution">
    <text evidence="1">The sequence shown here is derived from an EMBL/GenBank/DDBJ whole genome shotgun (WGS) entry which is preliminary data.</text>
</comment>
<dbReference type="Proteomes" id="UP000253426">
    <property type="component" value="Unassembled WGS sequence"/>
</dbReference>
<protein>
    <submittedName>
        <fullName evidence="1">Uncharacterized protein</fullName>
    </submittedName>
</protein>
<organism evidence="1 2">
    <name type="scientific">Roseimicrobium gellanilyticum</name>
    <dbReference type="NCBI Taxonomy" id="748857"/>
    <lineage>
        <taxon>Bacteria</taxon>
        <taxon>Pseudomonadati</taxon>
        <taxon>Verrucomicrobiota</taxon>
        <taxon>Verrucomicrobiia</taxon>
        <taxon>Verrucomicrobiales</taxon>
        <taxon>Verrucomicrobiaceae</taxon>
        <taxon>Roseimicrobium</taxon>
    </lineage>
</organism>
<name>A0A366H7M5_9BACT</name>
<keyword evidence="2" id="KW-1185">Reference proteome</keyword>
<sequence>MSRRTKFIIAAIFLVLLAVPAVYLTYTWQPYKPLILRLEHIAPMSEHDPLGYRDIRISVENTSPAVIYLVAILIEVPGKEPSWANPTGIVIEEYQSGGSVPTVPGAMIIGPHRRVQLEGELLPEHIRAAQRGDLLGHHYWESQPRRTWSGFLTWLHKHSPPLVQNSINSLRPITDVAPLESELEPSVPDSATPHASP</sequence>
<dbReference type="AlphaFoldDB" id="A0A366H7M5"/>
<dbReference type="RefSeq" id="WP_113961764.1">
    <property type="nucleotide sequence ID" value="NZ_QNRR01000015.1"/>
</dbReference>